<organism evidence="5 6">
    <name type="scientific">Artemisia annua</name>
    <name type="common">Sweet wormwood</name>
    <dbReference type="NCBI Taxonomy" id="35608"/>
    <lineage>
        <taxon>Eukaryota</taxon>
        <taxon>Viridiplantae</taxon>
        <taxon>Streptophyta</taxon>
        <taxon>Embryophyta</taxon>
        <taxon>Tracheophyta</taxon>
        <taxon>Spermatophyta</taxon>
        <taxon>Magnoliopsida</taxon>
        <taxon>eudicotyledons</taxon>
        <taxon>Gunneridae</taxon>
        <taxon>Pentapetalae</taxon>
        <taxon>asterids</taxon>
        <taxon>campanulids</taxon>
        <taxon>Asterales</taxon>
        <taxon>Asteraceae</taxon>
        <taxon>Asteroideae</taxon>
        <taxon>Anthemideae</taxon>
        <taxon>Artemisiinae</taxon>
        <taxon>Artemisia</taxon>
    </lineage>
</organism>
<evidence type="ECO:0000256" key="3">
    <source>
        <dbReference type="SAM" id="Phobius"/>
    </source>
</evidence>
<evidence type="ECO:0000256" key="2">
    <source>
        <dbReference type="SAM" id="MobiDB-lite"/>
    </source>
</evidence>
<protein>
    <submittedName>
        <fullName evidence="5">Ankyrin repeat-containing domain, PGG domain protein</fullName>
    </submittedName>
</protein>
<dbReference type="InterPro" id="IPR002110">
    <property type="entry name" value="Ankyrin_rpt"/>
</dbReference>
<feature type="region of interest" description="Disordered" evidence="2">
    <location>
        <begin position="1"/>
        <end position="53"/>
    </location>
</feature>
<feature type="transmembrane region" description="Helical" evidence="3">
    <location>
        <begin position="796"/>
        <end position="820"/>
    </location>
</feature>
<dbReference type="InterPro" id="IPR036770">
    <property type="entry name" value="Ankyrin_rpt-contain_sf"/>
</dbReference>
<proteinExistence type="predicted"/>
<dbReference type="Pfam" id="PF12796">
    <property type="entry name" value="Ank_2"/>
    <property type="match status" value="2"/>
</dbReference>
<feature type="domain" description="PGG" evidence="4">
    <location>
        <begin position="748"/>
        <end position="860"/>
    </location>
</feature>
<dbReference type="Gene3D" id="1.25.40.20">
    <property type="entry name" value="Ankyrin repeat-containing domain"/>
    <property type="match status" value="2"/>
</dbReference>
<keyword evidence="6" id="KW-1185">Reference proteome</keyword>
<dbReference type="PANTHER" id="PTHR24177:SF472">
    <property type="entry name" value="PGG DOMAIN-CONTAINING PROTEIN"/>
    <property type="match status" value="1"/>
</dbReference>
<accession>A0A2U1PVP8</accession>
<sequence>MISNMGILARRRSKPQLSQQLSQAKMSQAIPNDPSNHEHVSQASSTTLPPNQPLSTLIGTRERYLQIGVPLYEASIKCDWNAAKAILDKYPRIELIRCSVTDHGETALHIAASANGPNKVEEFVKNLVEKMDPKDLELVNKNNNTALYLAAAAGNTATVKIMVEKNSDLLIIPGGAERNMMPLYAAAMFGHYEVVKYLYDKSDELGDGWTDETRGWFLEKCVESDMFGNRETYLKIGVPLYEASIKCDWNAAKAILDEHQDIELVRCSVTENGETALHIAASANGPNKVEEFVKNLVDKMEPEDLELVNKNNNTALYLAAAAGNTATVKIMVEKNSDLLIIPGGAERNMMPLYAAAMFGHYEVVKYLYDKSDELGDGWTDETRGWFLEKCVESDMFDIAIAIVKKHLTLGRNSSILGLLARKPKAFHEKKSPSNIIKTAIKSVSAFFVREPEKETEALKLLKIIWGDIVKLPKKKIDDILRGPADQMKSTSGSVVQAIQLRRLISSHLTKMETACQDTNLVSQFLVDLQLDTQNIIKEENKTLYGKGDQALKLQKLISNHIVNFHDDIQKLIKQQPREDLARELPVLITNHINSMNESTNLKPRHSSRVVFVAAKMGNTKFLVELIRGYPDLIWKVNDSRVSIFHTAAKHRQEHIFNLLCEIGAMKDMITPLTDENENNMLHLVGKIAKQKRLADVSGFALQMQRELLWFEEVKKMIPPSLREKKNKDELTPHDIFTQEHKELVTQGEKWTKETANKCMVVAALIATIVFAAAFTVPGGYNQRNGMPMFYSKATFVVFVVADAISLFASSGSILIFLSILTSRYAERDFLETIPKKLMAGLATLFISIATMTLAFGVSFFILYHNGFLWIPILIGVFAVLPVILYVFLQYGLFWDVIRSTYLSRYLFKPQKHVLYYENPKV</sequence>
<feature type="transmembrane region" description="Helical" evidence="3">
    <location>
        <begin position="868"/>
        <end position="888"/>
    </location>
</feature>
<dbReference type="EMBL" id="PKPP01000683">
    <property type="protein sequence ID" value="PWA89815.1"/>
    <property type="molecule type" value="Genomic_DNA"/>
</dbReference>
<evidence type="ECO:0000313" key="5">
    <source>
        <dbReference type="EMBL" id="PWA89815.1"/>
    </source>
</evidence>
<feature type="repeat" description="ANK" evidence="1">
    <location>
        <begin position="142"/>
        <end position="169"/>
    </location>
</feature>
<feature type="repeat" description="ANK" evidence="1">
    <location>
        <begin position="311"/>
        <end position="338"/>
    </location>
</feature>
<keyword evidence="3" id="KW-1133">Transmembrane helix</keyword>
<dbReference type="GO" id="GO:0016020">
    <property type="term" value="C:membrane"/>
    <property type="evidence" value="ECO:0007669"/>
    <property type="project" value="TreeGrafter"/>
</dbReference>
<dbReference type="PROSITE" id="PS50088">
    <property type="entry name" value="ANK_REPEAT"/>
    <property type="match status" value="2"/>
</dbReference>
<feature type="transmembrane region" description="Helical" evidence="3">
    <location>
        <begin position="758"/>
        <end position="776"/>
    </location>
</feature>
<dbReference type="SUPFAM" id="SSF48403">
    <property type="entry name" value="Ankyrin repeat"/>
    <property type="match status" value="1"/>
</dbReference>
<keyword evidence="1" id="KW-0040">ANK repeat</keyword>
<evidence type="ECO:0000259" key="4">
    <source>
        <dbReference type="Pfam" id="PF13962"/>
    </source>
</evidence>
<reference evidence="5 6" key="1">
    <citation type="journal article" date="2018" name="Mol. Plant">
        <title>The genome of Artemisia annua provides insight into the evolution of Asteraceae family and artemisinin biosynthesis.</title>
        <authorList>
            <person name="Shen Q."/>
            <person name="Zhang L."/>
            <person name="Liao Z."/>
            <person name="Wang S."/>
            <person name="Yan T."/>
            <person name="Shi P."/>
            <person name="Liu M."/>
            <person name="Fu X."/>
            <person name="Pan Q."/>
            <person name="Wang Y."/>
            <person name="Lv Z."/>
            <person name="Lu X."/>
            <person name="Zhang F."/>
            <person name="Jiang W."/>
            <person name="Ma Y."/>
            <person name="Chen M."/>
            <person name="Hao X."/>
            <person name="Li L."/>
            <person name="Tang Y."/>
            <person name="Lv G."/>
            <person name="Zhou Y."/>
            <person name="Sun X."/>
            <person name="Brodelius P.E."/>
            <person name="Rose J.K.C."/>
            <person name="Tang K."/>
        </authorList>
    </citation>
    <scope>NUCLEOTIDE SEQUENCE [LARGE SCALE GENOMIC DNA]</scope>
    <source>
        <strain evidence="6">cv. Huhao1</strain>
        <tissue evidence="5">Leaf</tissue>
    </source>
</reference>
<dbReference type="PANTHER" id="PTHR24177">
    <property type="entry name" value="CASKIN"/>
    <property type="match status" value="1"/>
</dbReference>
<dbReference type="Pfam" id="PF13962">
    <property type="entry name" value="PGG"/>
    <property type="match status" value="1"/>
</dbReference>
<comment type="caution">
    <text evidence="5">The sequence shown here is derived from an EMBL/GenBank/DDBJ whole genome shotgun (WGS) entry which is preliminary data.</text>
</comment>
<dbReference type="SMART" id="SM00248">
    <property type="entry name" value="ANK"/>
    <property type="match status" value="7"/>
</dbReference>
<keyword evidence="3" id="KW-0472">Membrane</keyword>
<dbReference type="Proteomes" id="UP000245207">
    <property type="component" value="Unassembled WGS sequence"/>
</dbReference>
<name>A0A2U1PVP8_ARTAN</name>
<dbReference type="InterPro" id="IPR026961">
    <property type="entry name" value="PGG_dom"/>
</dbReference>
<feature type="compositionally biased region" description="Polar residues" evidence="2">
    <location>
        <begin position="41"/>
        <end position="53"/>
    </location>
</feature>
<feature type="compositionally biased region" description="Polar residues" evidence="2">
    <location>
        <begin position="15"/>
        <end position="34"/>
    </location>
</feature>
<gene>
    <name evidence="5" type="ORF">CTI12_AA107190</name>
</gene>
<evidence type="ECO:0000313" key="6">
    <source>
        <dbReference type="Proteomes" id="UP000245207"/>
    </source>
</evidence>
<dbReference type="PROSITE" id="PS50297">
    <property type="entry name" value="ANK_REP_REGION"/>
    <property type="match status" value="2"/>
</dbReference>
<feature type="transmembrane region" description="Helical" evidence="3">
    <location>
        <begin position="841"/>
        <end position="862"/>
    </location>
</feature>
<keyword evidence="3" id="KW-0812">Transmembrane</keyword>
<evidence type="ECO:0000256" key="1">
    <source>
        <dbReference type="PROSITE-ProRule" id="PRU00023"/>
    </source>
</evidence>
<dbReference type="AlphaFoldDB" id="A0A2U1PVP8"/>